<evidence type="ECO:0000256" key="5">
    <source>
        <dbReference type="ARBA" id="ARBA00023242"/>
    </source>
</evidence>
<dbReference type="PROSITE" id="PS01359">
    <property type="entry name" value="ZF_PHD_1"/>
    <property type="match status" value="1"/>
</dbReference>
<proteinExistence type="predicted"/>
<dbReference type="InterPro" id="IPR019787">
    <property type="entry name" value="Znf_PHD-finger"/>
</dbReference>
<accession>A0AAV4BBG5</accession>
<gene>
    <name evidence="7" type="ORF">PoB_004302300</name>
</gene>
<dbReference type="AlphaFoldDB" id="A0AAV4BBG5"/>
<keyword evidence="2" id="KW-0479">Metal-binding</keyword>
<organism evidence="7 8">
    <name type="scientific">Plakobranchus ocellatus</name>
    <dbReference type="NCBI Taxonomy" id="259542"/>
    <lineage>
        <taxon>Eukaryota</taxon>
        <taxon>Metazoa</taxon>
        <taxon>Spiralia</taxon>
        <taxon>Lophotrochozoa</taxon>
        <taxon>Mollusca</taxon>
        <taxon>Gastropoda</taxon>
        <taxon>Heterobranchia</taxon>
        <taxon>Euthyneura</taxon>
        <taxon>Panpulmonata</taxon>
        <taxon>Sacoglossa</taxon>
        <taxon>Placobranchoidea</taxon>
        <taxon>Plakobranchidae</taxon>
        <taxon>Plakobranchus</taxon>
    </lineage>
</organism>
<evidence type="ECO:0000256" key="4">
    <source>
        <dbReference type="ARBA" id="ARBA00022833"/>
    </source>
</evidence>
<keyword evidence="4" id="KW-0862">Zinc</keyword>
<keyword evidence="8" id="KW-1185">Reference proteome</keyword>
<dbReference type="SMART" id="SM00249">
    <property type="entry name" value="PHD"/>
    <property type="match status" value="1"/>
</dbReference>
<evidence type="ECO:0000256" key="2">
    <source>
        <dbReference type="ARBA" id="ARBA00022723"/>
    </source>
</evidence>
<evidence type="ECO:0000259" key="6">
    <source>
        <dbReference type="SMART" id="SM00249"/>
    </source>
</evidence>
<evidence type="ECO:0000313" key="8">
    <source>
        <dbReference type="Proteomes" id="UP000735302"/>
    </source>
</evidence>
<evidence type="ECO:0000313" key="7">
    <source>
        <dbReference type="EMBL" id="GFO16518.1"/>
    </source>
</evidence>
<dbReference type="SUPFAM" id="SSF57903">
    <property type="entry name" value="FYVE/PHD zinc finger"/>
    <property type="match status" value="1"/>
</dbReference>
<dbReference type="InterPro" id="IPR011011">
    <property type="entry name" value="Znf_FYVE_PHD"/>
</dbReference>
<dbReference type="PANTHER" id="PTHR46174">
    <property type="entry name" value="CXXC-TYPE ZINC FINGER PROTEIN 1"/>
    <property type="match status" value="1"/>
</dbReference>
<feature type="domain" description="Zinc finger PHD-type" evidence="6">
    <location>
        <begin position="149"/>
        <end position="195"/>
    </location>
</feature>
<comment type="caution">
    <text evidence="7">The sequence shown here is derived from an EMBL/GenBank/DDBJ whole genome shotgun (WGS) entry which is preliminary data.</text>
</comment>
<evidence type="ECO:0000256" key="3">
    <source>
        <dbReference type="ARBA" id="ARBA00022771"/>
    </source>
</evidence>
<dbReference type="InterPro" id="IPR013083">
    <property type="entry name" value="Znf_RING/FYVE/PHD"/>
</dbReference>
<dbReference type="GO" id="GO:0045893">
    <property type="term" value="P:positive regulation of DNA-templated transcription"/>
    <property type="evidence" value="ECO:0007669"/>
    <property type="project" value="TreeGrafter"/>
</dbReference>
<keyword evidence="3" id="KW-0863">Zinc-finger</keyword>
<dbReference type="Proteomes" id="UP000735302">
    <property type="component" value="Unassembled WGS sequence"/>
</dbReference>
<sequence length="196" mass="22642">MLGREVTTPLELMFPLPRTATEGPILDPYVSMLEQDLQQAHAQAREILKTNQKRMKKDYDLKARRFHYEMGDAVYVCDKASLKGRCDKLKSPWKGPGLVIQMITPYLLKVQIKNNVSVVNHDHVKKCQDRDLPKWLVRARQRLDRDLVYCSCRGPDTGRPMVQCNECLEWYHCDCMGLRAAEARSLPEFICTDCAN</sequence>
<dbReference type="Pfam" id="PF00628">
    <property type="entry name" value="PHD"/>
    <property type="match status" value="1"/>
</dbReference>
<dbReference type="PANTHER" id="PTHR46174:SF1">
    <property type="entry name" value="CXXC-TYPE ZINC FINGER PROTEIN 1"/>
    <property type="match status" value="1"/>
</dbReference>
<comment type="subcellular location">
    <subcellularLocation>
        <location evidence="1">Nucleus</location>
    </subcellularLocation>
</comment>
<dbReference type="InterPro" id="IPR001965">
    <property type="entry name" value="Znf_PHD"/>
</dbReference>
<dbReference type="EMBL" id="BLXT01004673">
    <property type="protein sequence ID" value="GFO16518.1"/>
    <property type="molecule type" value="Genomic_DNA"/>
</dbReference>
<protein>
    <submittedName>
        <fullName evidence="7">Pol polyprotein</fullName>
    </submittedName>
</protein>
<dbReference type="GO" id="GO:0008270">
    <property type="term" value="F:zinc ion binding"/>
    <property type="evidence" value="ECO:0007669"/>
    <property type="project" value="UniProtKB-KW"/>
</dbReference>
<dbReference type="GO" id="GO:0048188">
    <property type="term" value="C:Set1C/COMPASS complex"/>
    <property type="evidence" value="ECO:0007669"/>
    <property type="project" value="InterPro"/>
</dbReference>
<keyword evidence="5" id="KW-0539">Nucleus</keyword>
<reference evidence="7 8" key="1">
    <citation type="journal article" date="2021" name="Elife">
        <title>Chloroplast acquisition without the gene transfer in kleptoplastic sea slugs, Plakobranchus ocellatus.</title>
        <authorList>
            <person name="Maeda T."/>
            <person name="Takahashi S."/>
            <person name="Yoshida T."/>
            <person name="Shimamura S."/>
            <person name="Takaki Y."/>
            <person name="Nagai Y."/>
            <person name="Toyoda A."/>
            <person name="Suzuki Y."/>
            <person name="Arimoto A."/>
            <person name="Ishii H."/>
            <person name="Satoh N."/>
            <person name="Nishiyama T."/>
            <person name="Hasebe M."/>
            <person name="Maruyama T."/>
            <person name="Minagawa J."/>
            <person name="Obokata J."/>
            <person name="Shigenobu S."/>
        </authorList>
    </citation>
    <scope>NUCLEOTIDE SEQUENCE [LARGE SCALE GENOMIC DNA]</scope>
</reference>
<evidence type="ECO:0000256" key="1">
    <source>
        <dbReference type="ARBA" id="ARBA00004123"/>
    </source>
</evidence>
<dbReference type="InterPro" id="IPR037869">
    <property type="entry name" value="Spp1/CFP1"/>
</dbReference>
<name>A0AAV4BBG5_9GAST</name>
<dbReference type="Gene3D" id="3.30.40.10">
    <property type="entry name" value="Zinc/RING finger domain, C3HC4 (zinc finger)"/>
    <property type="match status" value="1"/>
</dbReference>
<dbReference type="InterPro" id="IPR019786">
    <property type="entry name" value="Zinc_finger_PHD-type_CS"/>
</dbReference>